<evidence type="ECO:0000313" key="2">
    <source>
        <dbReference type="EMBL" id="OGK23909.1"/>
    </source>
</evidence>
<dbReference type="Proteomes" id="UP000177913">
    <property type="component" value="Unassembled WGS sequence"/>
</dbReference>
<protein>
    <submittedName>
        <fullName evidence="2">Uncharacterized protein</fullName>
    </submittedName>
</protein>
<accession>A0A1F7GXZ5</accession>
<keyword evidence="1" id="KW-0812">Transmembrane</keyword>
<organism evidence="2 3">
    <name type="scientific">Candidatus Roizmanbacteria bacterium RIFCSPHIGHO2_02_FULL_38_11</name>
    <dbReference type="NCBI Taxonomy" id="1802039"/>
    <lineage>
        <taxon>Bacteria</taxon>
        <taxon>Candidatus Roizmaniibacteriota</taxon>
    </lineage>
</organism>
<comment type="caution">
    <text evidence="2">The sequence shown here is derived from an EMBL/GenBank/DDBJ whole genome shotgun (WGS) entry which is preliminary data.</text>
</comment>
<keyword evidence="1" id="KW-0472">Membrane</keyword>
<dbReference type="AlphaFoldDB" id="A0A1F7GXZ5"/>
<keyword evidence="1" id="KW-1133">Transmembrane helix</keyword>
<reference evidence="2 3" key="1">
    <citation type="journal article" date="2016" name="Nat. Commun.">
        <title>Thousands of microbial genomes shed light on interconnected biogeochemical processes in an aquifer system.</title>
        <authorList>
            <person name="Anantharaman K."/>
            <person name="Brown C.T."/>
            <person name="Hug L.A."/>
            <person name="Sharon I."/>
            <person name="Castelle C.J."/>
            <person name="Probst A.J."/>
            <person name="Thomas B.C."/>
            <person name="Singh A."/>
            <person name="Wilkins M.J."/>
            <person name="Karaoz U."/>
            <person name="Brodie E.L."/>
            <person name="Williams K.H."/>
            <person name="Hubbard S.S."/>
            <person name="Banfield J.F."/>
        </authorList>
    </citation>
    <scope>NUCLEOTIDE SEQUENCE [LARGE SCALE GENOMIC DNA]</scope>
</reference>
<evidence type="ECO:0000313" key="3">
    <source>
        <dbReference type="Proteomes" id="UP000177913"/>
    </source>
</evidence>
<feature type="transmembrane region" description="Helical" evidence="1">
    <location>
        <begin position="6"/>
        <end position="25"/>
    </location>
</feature>
<dbReference type="EMBL" id="MFZO01000041">
    <property type="protein sequence ID" value="OGK23909.1"/>
    <property type="molecule type" value="Genomic_DNA"/>
</dbReference>
<evidence type="ECO:0000256" key="1">
    <source>
        <dbReference type="SAM" id="Phobius"/>
    </source>
</evidence>
<sequence>MKQKTIIFLLLFVFVILVGSLFAYFKLFKKAKDVHYHAGFQVYVDGKLQDFSGAKYMLVKPCGKEEKGQEEDEQLEKAHLHDGVGDVVHVEAEGAKWKDLFQNINFNISDKKQITGYVNRKKIENILDYPIKSYDSVVIFIGKADEKLLKNSVTKKRIIEVEKENRNC</sequence>
<name>A0A1F7GXZ5_9BACT</name>
<proteinExistence type="predicted"/>
<gene>
    <name evidence="2" type="ORF">A3C25_05540</name>
</gene>